<comment type="similarity">
    <text evidence="4">Belongs to the peptidase S9C family.</text>
</comment>
<evidence type="ECO:0000256" key="6">
    <source>
        <dbReference type="ARBA" id="ARBA00022490"/>
    </source>
</evidence>
<evidence type="ECO:0000256" key="1">
    <source>
        <dbReference type="ARBA" id="ARBA00000721"/>
    </source>
</evidence>
<evidence type="ECO:0000313" key="13">
    <source>
        <dbReference type="EMBL" id="CAL1532079.1"/>
    </source>
</evidence>
<protein>
    <recommendedName>
        <fullName evidence="10">Prolyl endopeptidase</fullName>
        <ecNumber evidence="10">3.4.21.-</ecNumber>
    </recommendedName>
</protein>
<evidence type="ECO:0000256" key="4">
    <source>
        <dbReference type="ARBA" id="ARBA00010040"/>
    </source>
</evidence>
<reference evidence="13 14" key="1">
    <citation type="submission" date="2024-04" db="EMBL/GenBank/DDBJ databases">
        <authorList>
            <consortium name="Genoscope - CEA"/>
            <person name="William W."/>
        </authorList>
    </citation>
    <scope>NUCLEOTIDE SEQUENCE [LARGE SCALE GENOMIC DNA]</scope>
</reference>
<dbReference type="Gene3D" id="2.120.10.30">
    <property type="entry name" value="TolB, C-terminal domain"/>
    <property type="match status" value="1"/>
</dbReference>
<dbReference type="InterPro" id="IPR011042">
    <property type="entry name" value="6-blade_b-propeller_TolB-like"/>
</dbReference>
<keyword evidence="6" id="KW-0963">Cytoplasm</keyword>
<comment type="similarity">
    <text evidence="3 10">Belongs to the peptidase S9A family.</text>
</comment>
<dbReference type="FunFam" id="3.40.50.1820:FF:000043">
    <property type="entry name" value="acylamino-acid-releasing enzyme"/>
    <property type="match status" value="1"/>
</dbReference>
<feature type="domain" description="Acylamino-acid-releasing enzyme N-terminal" evidence="12">
    <location>
        <begin position="22"/>
        <end position="445"/>
    </location>
</feature>
<dbReference type="Proteomes" id="UP001497497">
    <property type="component" value="Unassembled WGS sequence"/>
</dbReference>
<comment type="function">
    <text evidence="9">This enzyme catalyzes the hydrolysis of the N-terminal peptide bond of an N-acetylated peptide to generate an N-acetylated amino acid and a peptide with a free N-terminus. It preferentially cleaves off Ac-Ala, Ac-Met and Ac-Ser. Also, involved in the degradation of oxidized and glycated proteins.</text>
</comment>
<evidence type="ECO:0000256" key="7">
    <source>
        <dbReference type="ARBA" id="ARBA00022801"/>
    </source>
</evidence>
<gene>
    <name evidence="13" type="ORF">GSLYS_00006158001</name>
</gene>
<evidence type="ECO:0000256" key="9">
    <source>
        <dbReference type="ARBA" id="ARBA00045885"/>
    </source>
</evidence>
<keyword evidence="10" id="KW-0645">Protease</keyword>
<dbReference type="PANTHER" id="PTHR42776:SF4">
    <property type="entry name" value="ACYLAMINO-ACID-RELEASING ENZYME"/>
    <property type="match status" value="1"/>
</dbReference>
<dbReference type="InterPro" id="IPR029058">
    <property type="entry name" value="AB_hydrolase_fold"/>
</dbReference>
<dbReference type="AlphaFoldDB" id="A0AAV2HF90"/>
<keyword evidence="7 10" id="KW-0378">Hydrolase</keyword>
<comment type="caution">
    <text evidence="13">The sequence shown here is derived from an EMBL/GenBank/DDBJ whole genome shotgun (WGS) entry which is preliminary data.</text>
</comment>
<evidence type="ECO:0000256" key="3">
    <source>
        <dbReference type="ARBA" id="ARBA00005228"/>
    </source>
</evidence>
<dbReference type="Pfam" id="PF19283">
    <property type="entry name" value="APEH_N"/>
    <property type="match status" value="1"/>
</dbReference>
<organism evidence="13 14">
    <name type="scientific">Lymnaea stagnalis</name>
    <name type="common">Great pond snail</name>
    <name type="synonym">Helix stagnalis</name>
    <dbReference type="NCBI Taxonomy" id="6523"/>
    <lineage>
        <taxon>Eukaryota</taxon>
        <taxon>Metazoa</taxon>
        <taxon>Spiralia</taxon>
        <taxon>Lophotrochozoa</taxon>
        <taxon>Mollusca</taxon>
        <taxon>Gastropoda</taxon>
        <taxon>Heterobranchia</taxon>
        <taxon>Euthyneura</taxon>
        <taxon>Panpulmonata</taxon>
        <taxon>Hygrophila</taxon>
        <taxon>Lymnaeoidea</taxon>
        <taxon>Lymnaeidae</taxon>
        <taxon>Lymnaea</taxon>
    </lineage>
</organism>
<accession>A0AAV2HF90</accession>
<dbReference type="EC" id="3.4.21.-" evidence="10"/>
<comment type="catalytic activity">
    <reaction evidence="1">
        <text>Cleavage of an N-acetyl or N-formyl amino acid from the N-terminus of a polypeptide.</text>
        <dbReference type="EC" id="3.4.19.1"/>
    </reaction>
</comment>
<evidence type="ECO:0000256" key="8">
    <source>
        <dbReference type="ARBA" id="ARBA00022990"/>
    </source>
</evidence>
<keyword evidence="14" id="KW-1185">Reference proteome</keyword>
<dbReference type="GO" id="GO:0008242">
    <property type="term" value="F:omega peptidase activity"/>
    <property type="evidence" value="ECO:0007669"/>
    <property type="project" value="UniProtKB-EC"/>
</dbReference>
<comment type="subunit">
    <text evidence="5">Homotetramer.</text>
</comment>
<evidence type="ECO:0000259" key="12">
    <source>
        <dbReference type="Pfam" id="PF19283"/>
    </source>
</evidence>
<keyword evidence="10" id="KW-0720">Serine protease</keyword>
<proteinExistence type="inferred from homology"/>
<dbReference type="InterPro" id="IPR002470">
    <property type="entry name" value="Peptidase_S9A"/>
</dbReference>
<dbReference type="PRINTS" id="PR00862">
    <property type="entry name" value="PROLIGOPTASE"/>
</dbReference>
<evidence type="ECO:0000256" key="5">
    <source>
        <dbReference type="ARBA" id="ARBA00011881"/>
    </source>
</evidence>
<dbReference type="EMBL" id="CAXITT010000105">
    <property type="protein sequence ID" value="CAL1532079.1"/>
    <property type="molecule type" value="Genomic_DNA"/>
</dbReference>
<dbReference type="PROSITE" id="PS00708">
    <property type="entry name" value="PRO_ENDOPEP_SER"/>
    <property type="match status" value="1"/>
</dbReference>
<dbReference type="Gene3D" id="3.40.50.1820">
    <property type="entry name" value="alpha/beta hydrolase"/>
    <property type="match status" value="1"/>
</dbReference>
<dbReference type="InterPro" id="IPR045550">
    <property type="entry name" value="AARE_N"/>
</dbReference>
<sequence length="731" mass="81761">MASKATLAGEIVSAYRDVTSYPTPTSADINISEGQATVVLQTLWSQHDLDRKEKTTLLRSHTINIATGSTLGKLGPQEVKNELWNKVSPSGKLRAVVRTGKDKQNEDKHYIEIFDSTRKLKTIDILALEKHGKIIDNDGQFGSFEWSSSEGHLLYLAEKKKAKTGSYFDPKAYKDSGSGDDDLPNEKPDLVRRGDEFEHIETWGEQLTERVHPVVCVLDIESNTVSVLENIPDDESAGQAMWGPDDAGIVVCTWKHSPYRLGLKFCCQRKSALYYLDLQKGSLDLLSQDGRAVRFPRFSPDMSKLIYLDVPEGGPHNQCARLVKIDWATRNRQVVVDEVKHAPDLEFPGIYTYNLARQVWFDDNIHIAMSTSWRSISAVIVVNTDNGKITRLEVDTADTQANINPQASYGFLGVKRNVVMMYYSTLNQPYNLLLAQVNDPSNLSSISWIYPDDHMETLDWLTFSVLVHKPSKSRINPKYENVDYESILCLPKQSQSGTLPPLIVFSHGGPNSVFDTSFNIISAFFCTCGYAVLMVNYRGSLGFGQDSILSLTGNIGTQDVMDVESAMVEVIAKGLVDGSRIFKFGGSHGGFLTTHLIGQYPDTFRAAATRNPVVNLASMFSTTDINDWIFAQAALEFDYRTLADDKLLPYLWLCSPMSHIDKVKTPILLMIGLDDKRVPPAQSFEYYKALKARNVSVRCLTYPKNNHSISDVDAEADCMVNTIVWFNNHLP</sequence>
<dbReference type="SUPFAM" id="SSF53474">
    <property type="entry name" value="alpha/beta-Hydrolases"/>
    <property type="match status" value="1"/>
</dbReference>
<name>A0AAV2HF90_LYMST</name>
<dbReference type="Pfam" id="PF00326">
    <property type="entry name" value="Peptidase_S9"/>
    <property type="match status" value="1"/>
</dbReference>
<dbReference type="GO" id="GO:0004252">
    <property type="term" value="F:serine-type endopeptidase activity"/>
    <property type="evidence" value="ECO:0007669"/>
    <property type="project" value="UniProtKB-UniRule"/>
</dbReference>
<dbReference type="GO" id="GO:0006508">
    <property type="term" value="P:proteolysis"/>
    <property type="evidence" value="ECO:0007669"/>
    <property type="project" value="UniProtKB-KW"/>
</dbReference>
<comment type="subcellular location">
    <subcellularLocation>
        <location evidence="2">Cytoplasm</location>
    </subcellularLocation>
</comment>
<dbReference type="InterPro" id="IPR001375">
    <property type="entry name" value="Peptidase_S9_cat"/>
</dbReference>
<dbReference type="InterPro" id="IPR002471">
    <property type="entry name" value="Pept_S9_AS"/>
</dbReference>
<dbReference type="SUPFAM" id="SSF82171">
    <property type="entry name" value="DPP6 N-terminal domain-like"/>
    <property type="match status" value="1"/>
</dbReference>
<dbReference type="GO" id="GO:0005737">
    <property type="term" value="C:cytoplasm"/>
    <property type="evidence" value="ECO:0007669"/>
    <property type="project" value="UniProtKB-SubCell"/>
</dbReference>
<feature type="domain" description="Peptidase S9 prolyl oligopeptidase catalytic" evidence="11">
    <location>
        <begin position="518"/>
        <end position="730"/>
    </location>
</feature>
<dbReference type="PANTHER" id="PTHR42776">
    <property type="entry name" value="SERINE PEPTIDASE S9 FAMILY MEMBER"/>
    <property type="match status" value="1"/>
</dbReference>
<keyword evidence="8" id="KW-0007">Acetylation</keyword>
<evidence type="ECO:0000259" key="11">
    <source>
        <dbReference type="Pfam" id="PF00326"/>
    </source>
</evidence>
<evidence type="ECO:0000313" key="14">
    <source>
        <dbReference type="Proteomes" id="UP001497497"/>
    </source>
</evidence>
<evidence type="ECO:0000256" key="10">
    <source>
        <dbReference type="RuleBase" id="RU368024"/>
    </source>
</evidence>
<evidence type="ECO:0000256" key="2">
    <source>
        <dbReference type="ARBA" id="ARBA00004496"/>
    </source>
</evidence>